<name>A0A6G0T3E2_APHGL</name>
<proteinExistence type="predicted"/>
<keyword evidence="1" id="KW-0812">Transmembrane</keyword>
<feature type="transmembrane region" description="Helical" evidence="1">
    <location>
        <begin position="118"/>
        <end position="135"/>
    </location>
</feature>
<sequence length="243" mass="28062">MTMDENPVGKRPLRRPRLRWEGVFFDDRVEHIKFVDFCGKYRIPLLQYLCSSKCVVNHRNILGDSTDSNMMRKTCNNAMQNVSLSPYLFKQILKPFSFDRTSYDFFILINSLNSSEHILALAFIANFISLISLSISSINRMMKSISLFLYICSTCMLVIRNVMSYPAIGFLLRMKKFSARFIMNRVNLSHNNRSISSHCLIAMLTRIEFIELSIKTRSRSLRLINIGVNINSLFVCISISGLL</sequence>
<keyword evidence="1" id="KW-1133">Transmembrane helix</keyword>
<evidence type="ECO:0000313" key="3">
    <source>
        <dbReference type="Proteomes" id="UP000475862"/>
    </source>
</evidence>
<reference evidence="2 3" key="1">
    <citation type="submission" date="2019-08" db="EMBL/GenBank/DDBJ databases">
        <title>The genome of the soybean aphid Biotype 1, its phylome, world population structure and adaptation to the North American continent.</title>
        <authorList>
            <person name="Giordano R."/>
            <person name="Donthu R.K."/>
            <person name="Hernandez A.G."/>
            <person name="Wright C.L."/>
            <person name="Zimin A.V."/>
        </authorList>
    </citation>
    <scope>NUCLEOTIDE SEQUENCE [LARGE SCALE GENOMIC DNA]</scope>
    <source>
        <tissue evidence="2">Whole aphids</tissue>
    </source>
</reference>
<evidence type="ECO:0000256" key="1">
    <source>
        <dbReference type="SAM" id="Phobius"/>
    </source>
</evidence>
<dbReference type="AlphaFoldDB" id="A0A6G0T3E2"/>
<keyword evidence="3" id="KW-1185">Reference proteome</keyword>
<dbReference type="EMBL" id="VYZN01000065">
    <property type="protein sequence ID" value="KAE9524714.1"/>
    <property type="molecule type" value="Genomic_DNA"/>
</dbReference>
<comment type="caution">
    <text evidence="2">The sequence shown here is derived from an EMBL/GenBank/DDBJ whole genome shotgun (WGS) entry which is preliminary data.</text>
</comment>
<organism evidence="2 3">
    <name type="scientific">Aphis glycines</name>
    <name type="common">Soybean aphid</name>
    <dbReference type="NCBI Taxonomy" id="307491"/>
    <lineage>
        <taxon>Eukaryota</taxon>
        <taxon>Metazoa</taxon>
        <taxon>Ecdysozoa</taxon>
        <taxon>Arthropoda</taxon>
        <taxon>Hexapoda</taxon>
        <taxon>Insecta</taxon>
        <taxon>Pterygota</taxon>
        <taxon>Neoptera</taxon>
        <taxon>Paraneoptera</taxon>
        <taxon>Hemiptera</taxon>
        <taxon>Sternorrhyncha</taxon>
        <taxon>Aphidomorpha</taxon>
        <taxon>Aphidoidea</taxon>
        <taxon>Aphididae</taxon>
        <taxon>Aphidini</taxon>
        <taxon>Aphis</taxon>
        <taxon>Aphis</taxon>
    </lineage>
</organism>
<feature type="transmembrane region" description="Helical" evidence="1">
    <location>
        <begin position="147"/>
        <end position="172"/>
    </location>
</feature>
<dbReference type="Proteomes" id="UP000475862">
    <property type="component" value="Unassembled WGS sequence"/>
</dbReference>
<evidence type="ECO:0000313" key="2">
    <source>
        <dbReference type="EMBL" id="KAE9524714.1"/>
    </source>
</evidence>
<keyword evidence="1" id="KW-0472">Membrane</keyword>
<protein>
    <submittedName>
        <fullName evidence="2">Uncharacterized protein</fullName>
    </submittedName>
</protein>
<gene>
    <name evidence="2" type="ORF">AGLY_014764</name>
</gene>
<dbReference type="OrthoDB" id="1053178at2759"/>
<accession>A0A6G0T3E2</accession>